<evidence type="ECO:0000313" key="2">
    <source>
        <dbReference type="Proteomes" id="UP000186143"/>
    </source>
</evidence>
<comment type="caution">
    <text evidence="1">The sequence shown here is derived from an EMBL/GenBank/DDBJ whole genome shotgun (WGS) entry which is preliminary data.</text>
</comment>
<dbReference type="RefSeq" id="WP_075637162.1">
    <property type="nucleotide sequence ID" value="NZ_MKIO01000047.1"/>
</dbReference>
<organism evidence="1 2">
    <name type="scientific">Xaviernesmea rhizosphaerae</name>
    <dbReference type="NCBI Taxonomy" id="1672749"/>
    <lineage>
        <taxon>Bacteria</taxon>
        <taxon>Pseudomonadati</taxon>
        <taxon>Pseudomonadota</taxon>
        <taxon>Alphaproteobacteria</taxon>
        <taxon>Hyphomicrobiales</taxon>
        <taxon>Rhizobiaceae</taxon>
        <taxon>Rhizobium/Agrobacterium group</taxon>
        <taxon>Xaviernesmea</taxon>
    </lineage>
</organism>
<protein>
    <submittedName>
        <fullName evidence="1">Uncharacterized protein</fullName>
    </submittedName>
</protein>
<accession>A0A1Q9ACI7</accession>
<gene>
    <name evidence="1" type="ORF">BJF92_14450</name>
</gene>
<name>A0A1Q9ACI7_9HYPH</name>
<dbReference type="Proteomes" id="UP000186143">
    <property type="component" value="Unassembled WGS sequence"/>
</dbReference>
<dbReference type="AlphaFoldDB" id="A0A1Q9ACI7"/>
<evidence type="ECO:0000313" key="1">
    <source>
        <dbReference type="EMBL" id="OLP52615.1"/>
    </source>
</evidence>
<proteinExistence type="predicted"/>
<dbReference type="OrthoDB" id="7779280at2"/>
<reference evidence="1 2" key="1">
    <citation type="submission" date="2016-09" db="EMBL/GenBank/DDBJ databases">
        <title>Rhizobium sp. nov., a novel species isolated from the rice rhizosphere.</title>
        <authorList>
            <person name="Zhao J."/>
            <person name="Zhang X."/>
        </authorList>
    </citation>
    <scope>NUCLEOTIDE SEQUENCE [LARGE SCALE GENOMIC DNA]</scope>
    <source>
        <strain evidence="1 2">MH17</strain>
    </source>
</reference>
<sequence length="340" mass="36577">MVTKATRFQNRRTSTPGKVFTSTELLEAELGVNTADRKLYSKDAAGTVFQVAGQGGRNPGDYLQFENFDGAGLQGVAIKDGGRLWVKKDNAAVNDFADVWITRDIKTTTPGLGTAGQVSSTMRIDHAIRKPIDSFEWAFVVNMLYQPDAGAAARAGEHCAVYPRVEKRGDGRVWCVCSEYRDFTSNPTTGSVNMEVGCGATGPDPNNQRIGIHLVIGSANDTAGTNIVSDGIAIFAQPGYAQSKRHIRLQGQAGVGVDMRELDTVYSDIGVAMATNQFIKWSDTQSTPWRGSIGFSGINKTMALGGVPVNQGLVTEDRRLTLEINGVRYDINCGLSTTSP</sequence>
<dbReference type="EMBL" id="MKIO01000047">
    <property type="protein sequence ID" value="OLP52615.1"/>
    <property type="molecule type" value="Genomic_DNA"/>
</dbReference>